<reference evidence="1 2" key="1">
    <citation type="submission" date="2018-08" db="EMBL/GenBank/DDBJ databases">
        <authorList>
            <person name="Muller C M."/>
        </authorList>
    </citation>
    <scope>NUCLEOTIDE SEQUENCE [LARGE SCALE GENOMIC DNA]</scope>
</reference>
<protein>
    <submittedName>
        <fullName evidence="1">Bgt-51550</fullName>
    </submittedName>
</protein>
<evidence type="ECO:0000313" key="1">
    <source>
        <dbReference type="EMBL" id="VCU38776.1"/>
    </source>
</evidence>
<sequence length="49" mass="5707">MMLEHQITIFLLRNVRTLLVIHSLECLPSSTQVLSVHKTDVQSSYVRLR</sequence>
<dbReference type="AlphaFoldDB" id="A0A9X9L7H4"/>
<accession>A0A9X9L7H4</accession>
<proteinExistence type="predicted"/>
<name>A0A9X9L7H4_BLUGR</name>
<gene>
    <name evidence="1" type="ORF">BGT96224V316_LOCUS33</name>
</gene>
<organism evidence="1 2">
    <name type="scientific">Blumeria graminis f. sp. tritici</name>
    <dbReference type="NCBI Taxonomy" id="62690"/>
    <lineage>
        <taxon>Eukaryota</taxon>
        <taxon>Fungi</taxon>
        <taxon>Dikarya</taxon>
        <taxon>Ascomycota</taxon>
        <taxon>Pezizomycotina</taxon>
        <taxon>Leotiomycetes</taxon>
        <taxon>Erysiphales</taxon>
        <taxon>Erysiphaceae</taxon>
        <taxon>Blumeria</taxon>
    </lineage>
</organism>
<dbReference type="EMBL" id="LR026984">
    <property type="protein sequence ID" value="VCU38776.1"/>
    <property type="molecule type" value="Genomic_DNA"/>
</dbReference>
<dbReference type="Proteomes" id="UP000324639">
    <property type="component" value="Chromosome Bgt_-01"/>
</dbReference>
<keyword evidence="2" id="KW-1185">Reference proteome</keyword>
<evidence type="ECO:0000313" key="2">
    <source>
        <dbReference type="Proteomes" id="UP000324639"/>
    </source>
</evidence>